<dbReference type="PANTHER" id="PTHR12835">
    <property type="entry name" value="BIOTIN PROTEIN LIGASE"/>
    <property type="match status" value="1"/>
</dbReference>
<evidence type="ECO:0000256" key="2">
    <source>
        <dbReference type="SAM" id="MobiDB-lite"/>
    </source>
</evidence>
<dbReference type="EMBL" id="DYUK01000147">
    <property type="protein sequence ID" value="HJG80091.1"/>
    <property type="molecule type" value="Genomic_DNA"/>
</dbReference>
<dbReference type="CDD" id="cd16442">
    <property type="entry name" value="BPL"/>
    <property type="match status" value="1"/>
</dbReference>
<dbReference type="NCBIfam" id="TIGR00121">
    <property type="entry name" value="birA_ligase"/>
    <property type="match status" value="1"/>
</dbReference>
<dbReference type="GO" id="GO:0004077">
    <property type="term" value="F:biotin--[biotin carboxyl-carrier protein] ligase activity"/>
    <property type="evidence" value="ECO:0007669"/>
    <property type="project" value="UniProtKB-EC"/>
</dbReference>
<reference evidence="4" key="2">
    <citation type="submission" date="2021-09" db="EMBL/GenBank/DDBJ databases">
        <authorList>
            <person name="Gilroy R."/>
        </authorList>
    </citation>
    <scope>NUCLEOTIDE SEQUENCE</scope>
    <source>
        <strain evidence="4">ChiGjej5B5-7349</strain>
    </source>
</reference>
<dbReference type="EC" id="6.3.4.15" evidence="4"/>
<dbReference type="PROSITE" id="PS51733">
    <property type="entry name" value="BPL_LPL_CATALYTIC"/>
    <property type="match status" value="1"/>
</dbReference>
<feature type="domain" description="BPL/LPL catalytic" evidence="3">
    <location>
        <begin position="35"/>
        <end position="221"/>
    </location>
</feature>
<evidence type="ECO:0000313" key="4">
    <source>
        <dbReference type="EMBL" id="HJG80091.1"/>
    </source>
</evidence>
<dbReference type="Proteomes" id="UP000784435">
    <property type="component" value="Unassembled WGS sequence"/>
</dbReference>
<keyword evidence="1 4" id="KW-0436">Ligase</keyword>
<dbReference type="GO" id="GO:0005737">
    <property type="term" value="C:cytoplasm"/>
    <property type="evidence" value="ECO:0007669"/>
    <property type="project" value="TreeGrafter"/>
</dbReference>
<protein>
    <submittedName>
        <fullName evidence="4">Biotin--[acetyl-CoA-carboxylase] ligase</fullName>
        <ecNumber evidence="4">6.3.4.15</ecNumber>
    </submittedName>
</protein>
<accession>A0A921MEM8</accession>
<dbReference type="InterPro" id="IPR004143">
    <property type="entry name" value="BPL_LPL_catalytic"/>
</dbReference>
<reference evidence="4" key="1">
    <citation type="journal article" date="2021" name="PeerJ">
        <title>Extensive microbial diversity within the chicken gut microbiome revealed by metagenomics and culture.</title>
        <authorList>
            <person name="Gilroy R."/>
            <person name="Ravi A."/>
            <person name="Getino M."/>
            <person name="Pursley I."/>
            <person name="Horton D.L."/>
            <person name="Alikhan N.F."/>
            <person name="Baker D."/>
            <person name="Gharbi K."/>
            <person name="Hall N."/>
            <person name="Watson M."/>
            <person name="Adriaenssens E.M."/>
            <person name="Foster-Nyarko E."/>
            <person name="Jarju S."/>
            <person name="Secka A."/>
            <person name="Antonio M."/>
            <person name="Oren A."/>
            <person name="Chaudhuri R.R."/>
            <person name="La Ragione R."/>
            <person name="Hildebrand F."/>
            <person name="Pallen M.J."/>
        </authorList>
    </citation>
    <scope>NUCLEOTIDE SEQUENCE</scope>
    <source>
        <strain evidence="4">ChiGjej5B5-7349</strain>
    </source>
</reference>
<dbReference type="PANTHER" id="PTHR12835:SF5">
    <property type="entry name" value="BIOTIN--PROTEIN LIGASE"/>
    <property type="match status" value="1"/>
</dbReference>
<dbReference type="Gene3D" id="3.30.930.10">
    <property type="entry name" value="Bira Bifunctional Protein, Domain 2"/>
    <property type="match status" value="1"/>
</dbReference>
<organism evidence="4 5">
    <name type="scientific">Brevibacterium senegalense</name>
    <dbReference type="NCBI Taxonomy" id="1033736"/>
    <lineage>
        <taxon>Bacteria</taxon>
        <taxon>Bacillati</taxon>
        <taxon>Actinomycetota</taxon>
        <taxon>Actinomycetes</taxon>
        <taxon>Micrococcales</taxon>
        <taxon>Brevibacteriaceae</taxon>
        <taxon>Brevibacterium</taxon>
    </lineage>
</organism>
<dbReference type="AlphaFoldDB" id="A0A921MEM8"/>
<sequence>MHTVGPDHAASTDFPLPSASDRGAPSHPDAATSRSHPAPQIHEWTAATTSTNQRLADLLEAGEPIADWAVVGTDHQTSGRGRLDRAWSVPAGKALTVSLPVSVPAGTPADALGWLPVVTGLAVRAALAEAGVAAQLKWPNDVLVDGRKICGILARVVPVNGGMTVVIGTGVNLTLTAEDFAAGGVPAGAATSVLLESGDTDRERLLAALVAHLRERVERLFRTGAAGVLAAEARAAMVTLGSAVRVHLPGGEQLVGTAVRLDESANLVVRPDSAAGSGDEVAVSAGDVVHVRPA</sequence>
<feature type="region of interest" description="Disordered" evidence="2">
    <location>
        <begin position="1"/>
        <end position="40"/>
    </location>
</feature>
<gene>
    <name evidence="4" type="ORF">K8V08_06740</name>
</gene>
<comment type="caution">
    <text evidence="4">The sequence shown here is derived from an EMBL/GenBank/DDBJ whole genome shotgun (WGS) entry which is preliminary data.</text>
</comment>
<name>A0A921MEM8_9MICO</name>
<dbReference type="Gene3D" id="2.30.30.100">
    <property type="match status" value="1"/>
</dbReference>
<evidence type="ECO:0000313" key="5">
    <source>
        <dbReference type="Proteomes" id="UP000784435"/>
    </source>
</evidence>
<dbReference type="SUPFAM" id="SSF55681">
    <property type="entry name" value="Class II aaRS and biotin synthetases"/>
    <property type="match status" value="1"/>
</dbReference>
<dbReference type="InterPro" id="IPR045864">
    <property type="entry name" value="aa-tRNA-synth_II/BPL/LPL"/>
</dbReference>
<dbReference type="InterPro" id="IPR004408">
    <property type="entry name" value="Biotin_CoA_COase_ligase"/>
</dbReference>
<evidence type="ECO:0000259" key="3">
    <source>
        <dbReference type="PROSITE" id="PS51733"/>
    </source>
</evidence>
<evidence type="ECO:0000256" key="1">
    <source>
        <dbReference type="ARBA" id="ARBA00022598"/>
    </source>
</evidence>
<dbReference type="Pfam" id="PF03099">
    <property type="entry name" value="BPL_LplA_LipB"/>
    <property type="match status" value="1"/>
</dbReference>
<proteinExistence type="predicted"/>